<comment type="caution">
    <text evidence="1">The sequence shown here is derived from an EMBL/GenBank/DDBJ whole genome shotgun (WGS) entry which is preliminary data.</text>
</comment>
<accession>A0ABQ9X0P6</accession>
<sequence>MDDRGKMMNMTVSGVDEFCIFERGFWTSQHISFVKDAEELEVSSVIGSDAVIEFHNLIFAIESGMELPVALFEVEDGTLSLTQTIISVKGDEETDPVASSPTVILKHVSLMLFDFSASVEGKEVQFIDCHQTE</sequence>
<dbReference type="Proteomes" id="UP001281761">
    <property type="component" value="Unassembled WGS sequence"/>
</dbReference>
<evidence type="ECO:0000313" key="1">
    <source>
        <dbReference type="EMBL" id="KAK2945335.1"/>
    </source>
</evidence>
<reference evidence="1 2" key="1">
    <citation type="journal article" date="2022" name="bioRxiv">
        <title>Genomics of Preaxostyla Flagellates Illuminates Evolutionary Transitions and the Path Towards Mitochondrial Loss.</title>
        <authorList>
            <person name="Novak L.V.F."/>
            <person name="Treitli S.C."/>
            <person name="Pyrih J."/>
            <person name="Halakuc P."/>
            <person name="Pipaliya S.V."/>
            <person name="Vacek V."/>
            <person name="Brzon O."/>
            <person name="Soukal P."/>
            <person name="Eme L."/>
            <person name="Dacks J.B."/>
            <person name="Karnkowska A."/>
            <person name="Elias M."/>
            <person name="Hampl V."/>
        </authorList>
    </citation>
    <scope>NUCLEOTIDE SEQUENCE [LARGE SCALE GENOMIC DNA]</scope>
    <source>
        <strain evidence="1">NAU3</strain>
        <tissue evidence="1">Gut</tissue>
    </source>
</reference>
<gene>
    <name evidence="1" type="ORF">BLNAU_19724</name>
</gene>
<protein>
    <submittedName>
        <fullName evidence="1">Uncharacterized protein</fullName>
    </submittedName>
</protein>
<dbReference type="EMBL" id="JARBJD010000264">
    <property type="protein sequence ID" value="KAK2945335.1"/>
    <property type="molecule type" value="Genomic_DNA"/>
</dbReference>
<organism evidence="1 2">
    <name type="scientific">Blattamonas nauphoetae</name>
    <dbReference type="NCBI Taxonomy" id="2049346"/>
    <lineage>
        <taxon>Eukaryota</taxon>
        <taxon>Metamonada</taxon>
        <taxon>Preaxostyla</taxon>
        <taxon>Oxymonadida</taxon>
        <taxon>Blattamonas</taxon>
    </lineage>
</organism>
<keyword evidence="2" id="KW-1185">Reference proteome</keyword>
<proteinExistence type="predicted"/>
<evidence type="ECO:0000313" key="2">
    <source>
        <dbReference type="Proteomes" id="UP001281761"/>
    </source>
</evidence>
<name>A0ABQ9X0P6_9EUKA</name>